<evidence type="ECO:0000313" key="3">
    <source>
        <dbReference type="Proteomes" id="UP001165367"/>
    </source>
</evidence>
<dbReference type="EMBL" id="JAKLTR010000004">
    <property type="protein sequence ID" value="MCG2614280.1"/>
    <property type="molecule type" value="Genomic_DNA"/>
</dbReference>
<name>A0ABS9KPT3_9BACT</name>
<dbReference type="Gene3D" id="1.25.40.390">
    <property type="match status" value="1"/>
</dbReference>
<dbReference type="InterPro" id="IPR011990">
    <property type="entry name" value="TPR-like_helical_dom_sf"/>
</dbReference>
<reference evidence="2" key="1">
    <citation type="submission" date="2022-01" db="EMBL/GenBank/DDBJ databases">
        <authorList>
            <person name="Jo J.-H."/>
            <person name="Im W.-T."/>
        </authorList>
    </citation>
    <scope>NUCLEOTIDE SEQUENCE</scope>
    <source>
        <strain evidence="2">NA20</strain>
    </source>
</reference>
<keyword evidence="3" id="KW-1185">Reference proteome</keyword>
<dbReference type="Pfam" id="PF12771">
    <property type="entry name" value="SusD-like_2"/>
    <property type="match status" value="1"/>
</dbReference>
<accession>A0ABS9KPT3</accession>
<gene>
    <name evidence="2" type="ORF">LZZ85_08300</name>
</gene>
<dbReference type="SUPFAM" id="SSF48452">
    <property type="entry name" value="TPR-like"/>
    <property type="match status" value="1"/>
</dbReference>
<organism evidence="2 3">
    <name type="scientific">Terrimonas ginsenosidimutans</name>
    <dbReference type="NCBI Taxonomy" id="2908004"/>
    <lineage>
        <taxon>Bacteria</taxon>
        <taxon>Pseudomonadati</taxon>
        <taxon>Bacteroidota</taxon>
        <taxon>Chitinophagia</taxon>
        <taxon>Chitinophagales</taxon>
        <taxon>Chitinophagaceae</taxon>
        <taxon>Terrimonas</taxon>
    </lineage>
</organism>
<evidence type="ECO:0000313" key="2">
    <source>
        <dbReference type="EMBL" id="MCG2614280.1"/>
    </source>
</evidence>
<dbReference type="RefSeq" id="WP_237870555.1">
    <property type="nucleotide sequence ID" value="NZ_JAKLTR010000004.1"/>
</dbReference>
<proteinExistence type="predicted"/>
<keyword evidence="2" id="KW-0449">Lipoprotein</keyword>
<feature type="compositionally biased region" description="Polar residues" evidence="1">
    <location>
        <begin position="482"/>
        <end position="491"/>
    </location>
</feature>
<dbReference type="PROSITE" id="PS51257">
    <property type="entry name" value="PROKAR_LIPOPROTEIN"/>
    <property type="match status" value="1"/>
</dbReference>
<evidence type="ECO:0000256" key="1">
    <source>
        <dbReference type="SAM" id="MobiDB-lite"/>
    </source>
</evidence>
<dbReference type="Proteomes" id="UP001165367">
    <property type="component" value="Unassembled WGS sequence"/>
</dbReference>
<dbReference type="InterPro" id="IPR041662">
    <property type="entry name" value="SusD-like_2"/>
</dbReference>
<protein>
    <submittedName>
        <fullName evidence="2">SusD/RagB family nutrient-binding outer membrane lipoprotein</fullName>
    </submittedName>
</protein>
<comment type="caution">
    <text evidence="2">The sequence shown here is derived from an EMBL/GenBank/DDBJ whole genome shotgun (WGS) entry which is preliminary data.</text>
</comment>
<sequence length="504" mass="56487">MKNIFRFVIPVMMLISLGSCKKFLDVNDNPNSPISETLPLRAKLPAALVSSVNQESIQLNQIGALWGGYWGTTNEGISMFVDLKSYNGPAIRHQRDGIPVWENAFNTLLYYQLLKEEAVEEGYFFYAGISKIMQGWHFLRLVDVYNNIPFDDALQGTQFPTPRYEEGKVVYEKAISLITDGIADVKRAVPGTEPTTDDIIFNGNKTLWAKLANTIKLRALLRQSQAGNDAFISIEIQKIQAEGSGFLGIGENAYVRPGYLSTAGKLNPFWESYYRNVQGVITGNYQDIRPTVFAIQSYQTRNDPRLEKLYVPVNGNYNGVLFGNPNTAPAYSRVNTSAFRGPQENGNQPGALFKSISQPSVLMSSFESLFLQAEATQRGWLNASTAKALYETAIQESFKYMEVAAAAFTPYNLQPSVNYDAATDKIRRIIEQKWLALNSISSIEAWSEFRRTGWPEIPNSLEAPTATSRPLRLMYPETERMTNNANASAQGSDDMLNSPVWWDR</sequence>
<feature type="region of interest" description="Disordered" evidence="1">
    <location>
        <begin position="482"/>
        <end position="504"/>
    </location>
</feature>